<evidence type="ECO:0000313" key="1">
    <source>
        <dbReference type="EMBL" id="CAB4152545.1"/>
    </source>
</evidence>
<organism evidence="1">
    <name type="scientific">uncultured Caudovirales phage</name>
    <dbReference type="NCBI Taxonomy" id="2100421"/>
    <lineage>
        <taxon>Viruses</taxon>
        <taxon>Duplodnaviria</taxon>
        <taxon>Heunggongvirae</taxon>
        <taxon>Uroviricota</taxon>
        <taxon>Caudoviricetes</taxon>
        <taxon>Peduoviridae</taxon>
        <taxon>Maltschvirus</taxon>
        <taxon>Maltschvirus maltsch</taxon>
    </lineage>
</organism>
<gene>
    <name evidence="1" type="ORF">UFOVP616_19</name>
</gene>
<sequence>MPSILVNDVSPVVSYVATASQTLFSVPFEFFNVADIVVQRQDVTLTYSVSPANNDQYSVTGAGAEGGGSITLGGAGATLNDRVVIYRDVKIERLANYPETGPMSVRSLNAEQSKHIAMMQQLERDLNRGVVVPIDELAITLPSAATRANKILSFDATGNASTTFSIASVPSVTPVPILGGGTSATTAGGALTALGAYAASNPSGFTSNTGTVTSVATTGSVNGLTLTGSVTTSGTLTLGGSITSVATTATINGAVIGYRSIPRSTTTTTAVVGDVGKCIAVSAGITIPNSTFAAGDAVSIYNDSAAAVTITAGVTTLRLAGTTTTGNRTLAARGMATVWFNSATEAVISGAGVT</sequence>
<proteinExistence type="predicted"/>
<protein>
    <submittedName>
        <fullName evidence="1">Uncharacterized protein</fullName>
    </submittedName>
</protein>
<reference evidence="1" key="1">
    <citation type="submission" date="2020-04" db="EMBL/GenBank/DDBJ databases">
        <authorList>
            <person name="Chiriac C."/>
            <person name="Salcher M."/>
            <person name="Ghai R."/>
            <person name="Kavagutti S V."/>
        </authorList>
    </citation>
    <scope>NUCLEOTIDE SEQUENCE</scope>
</reference>
<accession>A0A6J5MZ61</accession>
<dbReference type="EMBL" id="LR796590">
    <property type="protein sequence ID" value="CAB4152545.1"/>
    <property type="molecule type" value="Genomic_DNA"/>
</dbReference>
<name>A0A6J5MZ61_9CAUD</name>